<sequence length="138" mass="16385">MLDTMMVLVMALMDIVWLLGLTSTQARLLAKTRLRSPEFKAFVKLVNYQHLMPTRYTLDADLEDVANVDVLQSKDKKVTALKETKKRFEQRFKTGKNRWFLLMDIFQYLLVEYDMLPSNILNIQRRQQHHFDSIDKAF</sequence>
<evidence type="ECO:0000256" key="1">
    <source>
        <dbReference type="SAM" id="Phobius"/>
    </source>
</evidence>
<accession>A0A7J6F1C8</accession>
<dbReference type="Pfam" id="PF01777">
    <property type="entry name" value="Ribosomal_L27e"/>
    <property type="match status" value="1"/>
</dbReference>
<name>A0A7J6F1C8_CANSA</name>
<feature type="transmembrane region" description="Helical" evidence="1">
    <location>
        <begin position="6"/>
        <end position="30"/>
    </location>
</feature>
<dbReference type="Gene3D" id="2.30.30.770">
    <property type="match status" value="1"/>
</dbReference>
<dbReference type="InterPro" id="IPR038655">
    <property type="entry name" value="Ribosomal_eL27_sf"/>
</dbReference>
<dbReference type="EMBL" id="JAATIP010000174">
    <property type="protein sequence ID" value="KAF4363560.1"/>
    <property type="molecule type" value="Genomic_DNA"/>
</dbReference>
<comment type="caution">
    <text evidence="2">The sequence shown here is derived from an EMBL/GenBank/DDBJ whole genome shotgun (WGS) entry which is preliminary data.</text>
</comment>
<gene>
    <name evidence="2" type="ORF">F8388_002101</name>
</gene>
<dbReference type="PANTHER" id="PTHR10497">
    <property type="entry name" value="60S RIBOSOMAL PROTEIN L27"/>
    <property type="match status" value="1"/>
</dbReference>
<keyword evidence="1" id="KW-0812">Transmembrane</keyword>
<dbReference type="GO" id="GO:0006412">
    <property type="term" value="P:translation"/>
    <property type="evidence" value="ECO:0007669"/>
    <property type="project" value="InterPro"/>
</dbReference>
<evidence type="ECO:0008006" key="4">
    <source>
        <dbReference type="Google" id="ProtNLM"/>
    </source>
</evidence>
<dbReference type="InterPro" id="IPR001141">
    <property type="entry name" value="Ribosomal_eL27"/>
</dbReference>
<keyword evidence="1" id="KW-1133">Transmembrane helix</keyword>
<keyword evidence="1" id="KW-0472">Membrane</keyword>
<dbReference type="Proteomes" id="UP000525078">
    <property type="component" value="Unassembled WGS sequence"/>
</dbReference>
<organism evidence="2 3">
    <name type="scientific">Cannabis sativa</name>
    <name type="common">Hemp</name>
    <name type="synonym">Marijuana</name>
    <dbReference type="NCBI Taxonomy" id="3483"/>
    <lineage>
        <taxon>Eukaryota</taxon>
        <taxon>Viridiplantae</taxon>
        <taxon>Streptophyta</taxon>
        <taxon>Embryophyta</taxon>
        <taxon>Tracheophyta</taxon>
        <taxon>Spermatophyta</taxon>
        <taxon>Magnoliopsida</taxon>
        <taxon>eudicotyledons</taxon>
        <taxon>Gunneridae</taxon>
        <taxon>Pentapetalae</taxon>
        <taxon>rosids</taxon>
        <taxon>fabids</taxon>
        <taxon>Rosales</taxon>
        <taxon>Cannabaceae</taxon>
        <taxon>Cannabis</taxon>
    </lineage>
</organism>
<evidence type="ECO:0000313" key="2">
    <source>
        <dbReference type="EMBL" id="KAF4363560.1"/>
    </source>
</evidence>
<reference evidence="2 3" key="1">
    <citation type="journal article" date="2020" name="bioRxiv">
        <title>Sequence and annotation of 42 cannabis genomes reveals extensive copy number variation in cannabinoid synthesis and pathogen resistance genes.</title>
        <authorList>
            <person name="Mckernan K.J."/>
            <person name="Helbert Y."/>
            <person name="Kane L.T."/>
            <person name="Ebling H."/>
            <person name="Zhang L."/>
            <person name="Liu B."/>
            <person name="Eaton Z."/>
            <person name="Mclaughlin S."/>
            <person name="Kingan S."/>
            <person name="Baybayan P."/>
            <person name="Concepcion G."/>
            <person name="Jordan M."/>
            <person name="Riva A."/>
            <person name="Barbazuk W."/>
            <person name="Harkins T."/>
        </authorList>
    </citation>
    <scope>NUCLEOTIDE SEQUENCE [LARGE SCALE GENOMIC DNA]</scope>
    <source>
        <strain evidence="3">cv. Jamaican Lion 4</strain>
        <tissue evidence="2">Leaf</tissue>
    </source>
</reference>
<evidence type="ECO:0000313" key="3">
    <source>
        <dbReference type="Proteomes" id="UP000525078"/>
    </source>
</evidence>
<dbReference type="GO" id="GO:0005840">
    <property type="term" value="C:ribosome"/>
    <property type="evidence" value="ECO:0007669"/>
    <property type="project" value="InterPro"/>
</dbReference>
<protein>
    <recommendedName>
        <fullName evidence="4">60S ribosomal protein L27</fullName>
    </recommendedName>
</protein>
<dbReference type="AlphaFoldDB" id="A0A7J6F1C8"/>
<proteinExistence type="predicted"/>
<dbReference type="GO" id="GO:0003735">
    <property type="term" value="F:structural constituent of ribosome"/>
    <property type="evidence" value="ECO:0007669"/>
    <property type="project" value="InterPro"/>
</dbReference>